<reference evidence="1" key="2">
    <citation type="submission" date="2020-11" db="EMBL/GenBank/DDBJ databases">
        <authorList>
            <person name="McCartney M.A."/>
            <person name="Auch B."/>
            <person name="Kono T."/>
            <person name="Mallez S."/>
            <person name="Becker A."/>
            <person name="Gohl D.M."/>
            <person name="Silverstein K.A.T."/>
            <person name="Koren S."/>
            <person name="Bechman K.B."/>
            <person name="Herman A."/>
            <person name="Abrahante J.E."/>
            <person name="Garbe J."/>
        </authorList>
    </citation>
    <scope>NUCLEOTIDE SEQUENCE</scope>
    <source>
        <strain evidence="1">Duluth1</strain>
        <tissue evidence="1">Whole animal</tissue>
    </source>
</reference>
<sequence length="99" mass="11119">MADAMADYYVKGFNHANATWTLSAIAMLNGGGFRASIQKGLSNIICVSDTDQLTEDYVYVFFLNYKLSDNKTPCKLLLLQIVLLPLPLPLIPYTQHYKN</sequence>
<dbReference type="EMBL" id="JAIWYP010000014">
    <property type="protein sequence ID" value="KAH3713982.1"/>
    <property type="molecule type" value="Genomic_DNA"/>
</dbReference>
<accession>A0A9D4HDV0</accession>
<dbReference type="AlphaFoldDB" id="A0A9D4HDV0"/>
<comment type="caution">
    <text evidence="1">The sequence shown here is derived from an EMBL/GenBank/DDBJ whole genome shotgun (WGS) entry which is preliminary data.</text>
</comment>
<protein>
    <submittedName>
        <fullName evidence="1">Uncharacterized protein</fullName>
    </submittedName>
</protein>
<gene>
    <name evidence="1" type="ORF">DPMN_073785</name>
</gene>
<evidence type="ECO:0000313" key="1">
    <source>
        <dbReference type="EMBL" id="KAH3713982.1"/>
    </source>
</evidence>
<reference evidence="1" key="1">
    <citation type="journal article" date="2019" name="bioRxiv">
        <title>The Genome of the Zebra Mussel, Dreissena polymorpha: A Resource for Invasive Species Research.</title>
        <authorList>
            <person name="McCartney M.A."/>
            <person name="Auch B."/>
            <person name="Kono T."/>
            <person name="Mallez S."/>
            <person name="Zhang Y."/>
            <person name="Obille A."/>
            <person name="Becker A."/>
            <person name="Abrahante J.E."/>
            <person name="Garbe J."/>
            <person name="Badalamenti J.P."/>
            <person name="Herman A."/>
            <person name="Mangelson H."/>
            <person name="Liachko I."/>
            <person name="Sullivan S."/>
            <person name="Sone E.D."/>
            <person name="Koren S."/>
            <person name="Silverstein K.A.T."/>
            <person name="Beckman K.B."/>
            <person name="Gohl D.M."/>
        </authorList>
    </citation>
    <scope>NUCLEOTIDE SEQUENCE</scope>
    <source>
        <strain evidence="1">Duluth1</strain>
        <tissue evidence="1">Whole animal</tissue>
    </source>
</reference>
<organism evidence="1 2">
    <name type="scientific">Dreissena polymorpha</name>
    <name type="common">Zebra mussel</name>
    <name type="synonym">Mytilus polymorpha</name>
    <dbReference type="NCBI Taxonomy" id="45954"/>
    <lineage>
        <taxon>Eukaryota</taxon>
        <taxon>Metazoa</taxon>
        <taxon>Spiralia</taxon>
        <taxon>Lophotrochozoa</taxon>
        <taxon>Mollusca</taxon>
        <taxon>Bivalvia</taxon>
        <taxon>Autobranchia</taxon>
        <taxon>Heteroconchia</taxon>
        <taxon>Euheterodonta</taxon>
        <taxon>Imparidentia</taxon>
        <taxon>Neoheterodontei</taxon>
        <taxon>Myida</taxon>
        <taxon>Dreissenoidea</taxon>
        <taxon>Dreissenidae</taxon>
        <taxon>Dreissena</taxon>
    </lineage>
</organism>
<keyword evidence="2" id="KW-1185">Reference proteome</keyword>
<evidence type="ECO:0000313" key="2">
    <source>
        <dbReference type="Proteomes" id="UP000828390"/>
    </source>
</evidence>
<dbReference type="Proteomes" id="UP000828390">
    <property type="component" value="Unassembled WGS sequence"/>
</dbReference>
<proteinExistence type="predicted"/>
<name>A0A9D4HDV0_DREPO</name>